<reference evidence="1 2" key="1">
    <citation type="journal article" date="2010" name="ChemBioChem">
        <title>Cloning and characterization of the biosynthetic gene cluster of 16-membered macrolide antibiotic FD-891: involvement of a dual functional cytochrome P450 monooxygenase catalyzing epoxidation and hydroxylation.</title>
        <authorList>
            <person name="Kudo F."/>
            <person name="Motegi A."/>
            <person name="Mizoue K."/>
            <person name="Eguchi T."/>
        </authorList>
    </citation>
    <scope>NUCLEOTIDE SEQUENCE [LARGE SCALE GENOMIC DNA]</scope>
    <source>
        <strain evidence="1 2">A-8890</strain>
    </source>
</reference>
<dbReference type="Proteomes" id="UP001321542">
    <property type="component" value="Chromosome"/>
</dbReference>
<evidence type="ECO:0000313" key="1">
    <source>
        <dbReference type="EMBL" id="BBC37398.1"/>
    </source>
</evidence>
<name>A0ABM7FL02_9ACTN</name>
<dbReference type="EMBL" id="AP018448">
    <property type="protein sequence ID" value="BBC37398.1"/>
    <property type="molecule type" value="Genomic_DNA"/>
</dbReference>
<keyword evidence="2" id="KW-1185">Reference proteome</keyword>
<gene>
    <name evidence="1" type="ORF">SGFS_086920</name>
</gene>
<accession>A0ABM7FL02</accession>
<reference evidence="1 2" key="2">
    <citation type="journal article" date="2023" name="ChemBioChem">
        <title>Acyltransferase Domain Exchange between Two Independent Type I Polyketide Synthases in the Same Producer Strain of Macrolide Antibiotics.</title>
        <authorList>
            <person name="Kudo F."/>
            <person name="Kishikawa K."/>
            <person name="Tsuboi K."/>
            <person name="Kido T."/>
            <person name="Usui T."/>
            <person name="Hashimoto J."/>
            <person name="Shin-Ya K."/>
            <person name="Miyanaga A."/>
            <person name="Eguchi T."/>
        </authorList>
    </citation>
    <scope>NUCLEOTIDE SEQUENCE [LARGE SCALE GENOMIC DNA]</scope>
    <source>
        <strain evidence="1 2">A-8890</strain>
    </source>
</reference>
<organism evidence="1 2">
    <name type="scientific">Streptomyces graminofaciens</name>
    <dbReference type="NCBI Taxonomy" id="68212"/>
    <lineage>
        <taxon>Bacteria</taxon>
        <taxon>Bacillati</taxon>
        <taxon>Actinomycetota</taxon>
        <taxon>Actinomycetes</taxon>
        <taxon>Kitasatosporales</taxon>
        <taxon>Streptomycetaceae</taxon>
        <taxon>Streptomyces</taxon>
    </lineage>
</organism>
<proteinExistence type="predicted"/>
<sequence length="120" mass="13739">MPLTHDAIQALPNWRTAAYLRDLLMDSGVLPHLDRRLLLFERWLAQRIATTENTEHARMLQHFATWHQLRKLRAKAARSPLGTSTTQESRQQITQAGAFLVWLAARHVTLDACTQTDLDA</sequence>
<evidence type="ECO:0000313" key="2">
    <source>
        <dbReference type="Proteomes" id="UP001321542"/>
    </source>
</evidence>
<evidence type="ECO:0008006" key="3">
    <source>
        <dbReference type="Google" id="ProtNLM"/>
    </source>
</evidence>
<protein>
    <recommendedName>
        <fullName evidence="3">Integrase</fullName>
    </recommendedName>
</protein>
<dbReference type="RefSeq" id="WP_286257702.1">
    <property type="nucleotide sequence ID" value="NZ_AP018448.1"/>
</dbReference>